<gene>
    <name evidence="2" type="ORF">Cenrod_1085</name>
</gene>
<evidence type="ECO:0000313" key="2">
    <source>
        <dbReference type="EMBL" id="AGX87179.1"/>
    </source>
</evidence>
<dbReference type="GO" id="GO:0043683">
    <property type="term" value="P:type IV pilus assembly"/>
    <property type="evidence" value="ECO:0007669"/>
    <property type="project" value="InterPro"/>
</dbReference>
<dbReference type="PATRIC" id="fig|946483.4.peg.1089"/>
<feature type="transmembrane region" description="Helical" evidence="1">
    <location>
        <begin position="21"/>
        <end position="46"/>
    </location>
</feature>
<evidence type="ECO:0000313" key="3">
    <source>
        <dbReference type="Proteomes" id="UP000017184"/>
    </source>
</evidence>
<reference evidence="2 3" key="1">
    <citation type="journal article" date="2013" name="Genome Biol.">
        <title>Genomic analysis reveals key aspects of prokaryotic symbiosis in the phototrophic consortium "Chlorochromatium aggregatum".</title>
        <authorList>
            <person name="Liu Z."/>
            <person name="Muller J."/>
            <person name="Li T."/>
            <person name="Alvey R.M."/>
            <person name="Vogl K."/>
            <person name="Frigaard N.U."/>
            <person name="Rockwell N.C."/>
            <person name="Boyd E.S."/>
            <person name="Tomsho L.P."/>
            <person name="Schuster S.C."/>
            <person name="Henke P."/>
            <person name="Rohde M."/>
            <person name="Overmann J."/>
            <person name="Bryant D.A."/>
        </authorList>
    </citation>
    <scope>NUCLEOTIDE SEQUENCE [LARGE SCALE GENOMIC DNA]</scope>
    <source>
        <strain evidence="2">CR</strain>
    </source>
</reference>
<dbReference type="NCBIfam" id="TIGR02532">
    <property type="entry name" value="IV_pilin_GFxxxE"/>
    <property type="match status" value="1"/>
</dbReference>
<keyword evidence="1" id="KW-1133">Transmembrane helix</keyword>
<proteinExistence type="predicted"/>
<dbReference type="RefSeq" id="WP_022771997.1">
    <property type="nucleotide sequence ID" value="NC_022576.1"/>
</dbReference>
<dbReference type="STRING" id="946483.Cenrod_1085"/>
<sequence>MTRLMPNHLGAARPAQARRDYGFTLVEIMIVVVIIGILAAIAAPAYTSHIAKSRRADARVQLLQVAQFMERFYSANDRYDQDRGGNGVFSQIPDKLKRAPAEGEQMYALVTLDSSNVNASSYTLTMQPVSGSPMGSDPCGSFTINQEGMKGVVGATLSRDECWK</sequence>
<dbReference type="Pfam" id="PF07963">
    <property type="entry name" value="N_methyl"/>
    <property type="match status" value="1"/>
</dbReference>
<dbReference type="eggNOG" id="COG4968">
    <property type="taxonomic scope" value="Bacteria"/>
</dbReference>
<dbReference type="InterPro" id="IPR045584">
    <property type="entry name" value="Pilin-like"/>
</dbReference>
<dbReference type="SUPFAM" id="SSF54523">
    <property type="entry name" value="Pili subunits"/>
    <property type="match status" value="1"/>
</dbReference>
<dbReference type="EMBL" id="CP004885">
    <property type="protein sequence ID" value="AGX87179.1"/>
    <property type="molecule type" value="Genomic_DNA"/>
</dbReference>
<evidence type="ECO:0000256" key="1">
    <source>
        <dbReference type="SAM" id="Phobius"/>
    </source>
</evidence>
<dbReference type="AlphaFoldDB" id="U5NAF5"/>
<keyword evidence="1" id="KW-0472">Membrane</keyword>
<dbReference type="HOGENOM" id="CLU_091705_6_1_4"/>
<accession>U5NAF5</accession>
<dbReference type="KEGG" id="cbx:Cenrod_1085"/>
<dbReference type="Proteomes" id="UP000017184">
    <property type="component" value="Chromosome"/>
</dbReference>
<dbReference type="InterPro" id="IPR012902">
    <property type="entry name" value="N_methyl_site"/>
</dbReference>
<dbReference type="Gene3D" id="3.30.700.10">
    <property type="entry name" value="Glycoprotein, Type 4 Pilin"/>
    <property type="match status" value="1"/>
</dbReference>
<dbReference type="PANTHER" id="PTHR30093">
    <property type="entry name" value="GENERAL SECRETION PATHWAY PROTEIN G"/>
    <property type="match status" value="1"/>
</dbReference>
<keyword evidence="1" id="KW-0812">Transmembrane</keyword>
<dbReference type="Pfam" id="PF16732">
    <property type="entry name" value="ComP_DUS"/>
    <property type="match status" value="1"/>
</dbReference>
<name>U5NAF5_9BURK</name>
<dbReference type="InterPro" id="IPR031982">
    <property type="entry name" value="PilE-like"/>
</dbReference>
<organism evidence="2 3">
    <name type="scientific">Candidatus Symbiobacter mobilis CR</name>
    <dbReference type="NCBI Taxonomy" id="946483"/>
    <lineage>
        <taxon>Bacteria</taxon>
        <taxon>Pseudomonadati</taxon>
        <taxon>Pseudomonadota</taxon>
        <taxon>Betaproteobacteria</taxon>
        <taxon>Burkholderiales</taxon>
        <taxon>Comamonadaceae</taxon>
    </lineage>
</organism>
<keyword evidence="3" id="KW-1185">Reference proteome</keyword>
<dbReference type="PANTHER" id="PTHR30093:SF47">
    <property type="entry name" value="TYPE IV PILUS NON-CORE MINOR PILIN PILE"/>
    <property type="match status" value="1"/>
</dbReference>
<protein>
    <submittedName>
        <fullName evidence="2">Pilus assembly protein PilE</fullName>
    </submittedName>
</protein>